<evidence type="ECO:0000256" key="1">
    <source>
        <dbReference type="ARBA" id="ARBA00023125"/>
    </source>
</evidence>
<dbReference type="InterPro" id="IPR001647">
    <property type="entry name" value="HTH_TetR"/>
</dbReference>
<proteinExistence type="predicted"/>
<dbReference type="SUPFAM" id="SSF46689">
    <property type="entry name" value="Homeodomain-like"/>
    <property type="match status" value="2"/>
</dbReference>
<feature type="compositionally biased region" description="Basic and acidic residues" evidence="3">
    <location>
        <begin position="255"/>
        <end position="267"/>
    </location>
</feature>
<dbReference type="InterPro" id="IPR036271">
    <property type="entry name" value="Tet_transcr_reg_TetR-rel_C_sf"/>
</dbReference>
<feature type="region of interest" description="Disordered" evidence="3">
    <location>
        <begin position="221"/>
        <end position="276"/>
    </location>
</feature>
<feature type="DNA-binding region" description="H-T-H motif" evidence="2">
    <location>
        <begin position="296"/>
        <end position="315"/>
    </location>
</feature>
<feature type="DNA-binding region" description="H-T-H motif" evidence="2">
    <location>
        <begin position="35"/>
        <end position="54"/>
    </location>
</feature>
<evidence type="ECO:0000313" key="5">
    <source>
        <dbReference type="EMBL" id="MFC7269325.1"/>
    </source>
</evidence>
<dbReference type="Gene3D" id="1.10.10.60">
    <property type="entry name" value="Homeodomain-like"/>
    <property type="match status" value="2"/>
</dbReference>
<protein>
    <submittedName>
        <fullName evidence="5">TetR/AcrR family transcriptional regulator</fullName>
    </submittedName>
</protein>
<dbReference type="InterPro" id="IPR050109">
    <property type="entry name" value="HTH-type_TetR-like_transc_reg"/>
</dbReference>
<keyword evidence="1 2" id="KW-0238">DNA-binding</keyword>
<feature type="domain" description="HTH tetR-type" evidence="4">
    <location>
        <begin position="12"/>
        <end position="72"/>
    </location>
</feature>
<dbReference type="Gene3D" id="1.10.357.10">
    <property type="entry name" value="Tetracycline Repressor, domain 2"/>
    <property type="match status" value="2"/>
</dbReference>
<reference evidence="6" key="1">
    <citation type="journal article" date="2019" name="Int. J. Syst. Evol. Microbiol.">
        <title>The Global Catalogue of Microorganisms (GCM) 10K type strain sequencing project: providing services to taxonomists for standard genome sequencing and annotation.</title>
        <authorList>
            <consortium name="The Broad Institute Genomics Platform"/>
            <consortium name="The Broad Institute Genome Sequencing Center for Infectious Disease"/>
            <person name="Wu L."/>
            <person name="Ma J."/>
        </authorList>
    </citation>
    <scope>NUCLEOTIDE SEQUENCE [LARGE SCALE GENOMIC DNA]</scope>
    <source>
        <strain evidence="6">CGMCC 1.15772</strain>
    </source>
</reference>
<name>A0ABW2HDY2_9MICO</name>
<dbReference type="PROSITE" id="PS50977">
    <property type="entry name" value="HTH_TETR_2"/>
    <property type="match status" value="2"/>
</dbReference>
<dbReference type="SUPFAM" id="SSF48498">
    <property type="entry name" value="Tetracyclin repressor-like, C-terminal domain"/>
    <property type="match status" value="1"/>
</dbReference>
<dbReference type="EMBL" id="JBHTBE010000002">
    <property type="protein sequence ID" value="MFC7269325.1"/>
    <property type="molecule type" value="Genomic_DNA"/>
</dbReference>
<dbReference type="Proteomes" id="UP001596507">
    <property type="component" value="Unassembled WGS sequence"/>
</dbReference>
<comment type="caution">
    <text evidence="5">The sequence shown here is derived from an EMBL/GenBank/DDBJ whole genome shotgun (WGS) entry which is preliminary data.</text>
</comment>
<gene>
    <name evidence="5" type="ORF">ACFQRL_10165</name>
</gene>
<dbReference type="RefSeq" id="WP_262874247.1">
    <property type="nucleotide sequence ID" value="NZ_BAABKW010000004.1"/>
</dbReference>
<dbReference type="Pfam" id="PF00440">
    <property type="entry name" value="TetR_N"/>
    <property type="match status" value="2"/>
</dbReference>
<dbReference type="InterPro" id="IPR009057">
    <property type="entry name" value="Homeodomain-like_sf"/>
</dbReference>
<keyword evidence="6" id="KW-1185">Reference proteome</keyword>
<sequence>MSTTAPERTRPRDRKQRIEDAAALAFAEHGYHGVGMSDVAAAVGISAPALYRHFPNKYALFVRTALALAHRLIEDTDAAAALPLDSPGEARAAIDALLDAVISTTIQLRATGGIYRWEGRYLERDDRDRLTAEFTRLRGRFEVAHRVLRPEVDETDRRQLVLAALSAVASITAHHTVVAAKSLRMLLRGAAWRVLEADLPAASSAGGVSSRFARRAPGEVEDVSSRFARSTPGEVSAPVREAPDEPVPGAPRGAQRRDETQQSHSDESPLPSTPRREQLVESAIRLFAARGYNEVTIEDLATQVGLTPSGIYRHFEGKSALLLAACDRAAVELERAVLREREAAASADDALARLCRAYVDHTFAHLGLMRVYFSEIGNLAPDEQRRLRALQRAHIADWVALLQAVRPELSGREAAVLVHAGLGVVADQAPLLEHRDASAAVRLTHLVEVVLGVA</sequence>
<dbReference type="PRINTS" id="PR00455">
    <property type="entry name" value="HTHTETR"/>
</dbReference>
<evidence type="ECO:0000259" key="4">
    <source>
        <dbReference type="PROSITE" id="PS50977"/>
    </source>
</evidence>
<evidence type="ECO:0000313" key="6">
    <source>
        <dbReference type="Proteomes" id="UP001596507"/>
    </source>
</evidence>
<dbReference type="PANTHER" id="PTHR30055:SF237">
    <property type="entry name" value="TRANSCRIPTIONAL REPRESSOR MCE3R"/>
    <property type="match status" value="1"/>
</dbReference>
<accession>A0ABW2HDY2</accession>
<evidence type="ECO:0000256" key="3">
    <source>
        <dbReference type="SAM" id="MobiDB-lite"/>
    </source>
</evidence>
<organism evidence="5 6">
    <name type="scientific">Microbacterium fluvii</name>
    <dbReference type="NCBI Taxonomy" id="415215"/>
    <lineage>
        <taxon>Bacteria</taxon>
        <taxon>Bacillati</taxon>
        <taxon>Actinomycetota</taxon>
        <taxon>Actinomycetes</taxon>
        <taxon>Micrococcales</taxon>
        <taxon>Microbacteriaceae</taxon>
        <taxon>Microbacterium</taxon>
    </lineage>
</organism>
<dbReference type="PANTHER" id="PTHR30055">
    <property type="entry name" value="HTH-TYPE TRANSCRIPTIONAL REGULATOR RUTR"/>
    <property type="match status" value="1"/>
</dbReference>
<feature type="domain" description="HTH tetR-type" evidence="4">
    <location>
        <begin position="273"/>
        <end position="333"/>
    </location>
</feature>
<evidence type="ECO:0000256" key="2">
    <source>
        <dbReference type="PROSITE-ProRule" id="PRU00335"/>
    </source>
</evidence>